<dbReference type="SUPFAM" id="SSF53335">
    <property type="entry name" value="S-adenosyl-L-methionine-dependent methyltransferases"/>
    <property type="match status" value="1"/>
</dbReference>
<dbReference type="InterPro" id="IPR029063">
    <property type="entry name" value="SAM-dependent_MTases_sf"/>
</dbReference>
<keyword evidence="2" id="KW-1185">Reference proteome</keyword>
<dbReference type="InterPro" id="IPR026913">
    <property type="entry name" value="METTL24"/>
</dbReference>
<accession>A0ABM5N1D8</accession>
<evidence type="ECO:0000313" key="2">
    <source>
        <dbReference type="Proteomes" id="UP000002875"/>
    </source>
</evidence>
<reference evidence="1 2" key="1">
    <citation type="submission" date="2011-07" db="EMBL/GenBank/DDBJ databases">
        <title>The complete genome of chromosome of Emticicia oligotrophica DSM 17448.</title>
        <authorList>
            <consortium name="US DOE Joint Genome Institute (JGI-PGF)"/>
            <person name="Lucas S."/>
            <person name="Han J."/>
            <person name="Lapidus A."/>
            <person name="Bruce D."/>
            <person name="Goodwin L."/>
            <person name="Pitluck S."/>
            <person name="Peters L."/>
            <person name="Kyrpides N."/>
            <person name="Mavromatis K."/>
            <person name="Ivanova N."/>
            <person name="Ovchinnikova G."/>
            <person name="Teshima H."/>
            <person name="Detter J.C."/>
            <person name="Tapia R."/>
            <person name="Han C."/>
            <person name="Land M."/>
            <person name="Hauser L."/>
            <person name="Markowitz V."/>
            <person name="Cheng J.-F."/>
            <person name="Hugenholtz P."/>
            <person name="Woyke T."/>
            <person name="Wu D."/>
            <person name="Tindall B."/>
            <person name="Pomrenke H."/>
            <person name="Brambilla E."/>
            <person name="Klenk H.-P."/>
            <person name="Eisen J.A."/>
        </authorList>
    </citation>
    <scope>NUCLEOTIDE SEQUENCE [LARGE SCALE GENOMIC DNA]</scope>
    <source>
        <strain evidence="1 2">DSM 17448</strain>
    </source>
</reference>
<proteinExistence type="predicted"/>
<protein>
    <recommendedName>
        <fullName evidence="3">Methyltransferase FkbM domain-containing protein</fullName>
    </recommendedName>
</protein>
<evidence type="ECO:0008006" key="3">
    <source>
        <dbReference type="Google" id="ProtNLM"/>
    </source>
</evidence>
<organism evidence="1 2">
    <name type="scientific">Emticicia oligotrophica (strain DSM 17448 / CIP 109782 / MTCC 6937 / GPTSA100-15)</name>
    <dbReference type="NCBI Taxonomy" id="929562"/>
    <lineage>
        <taxon>Bacteria</taxon>
        <taxon>Pseudomonadati</taxon>
        <taxon>Bacteroidota</taxon>
        <taxon>Cytophagia</taxon>
        <taxon>Cytophagales</taxon>
        <taxon>Leadbetterellaceae</taxon>
        <taxon>Emticicia</taxon>
    </lineage>
</organism>
<dbReference type="EMBL" id="CP002961">
    <property type="protein sequence ID" value="AFK03203.1"/>
    <property type="molecule type" value="Genomic_DNA"/>
</dbReference>
<name>A0ABM5N1D8_EMTOG</name>
<dbReference type="Proteomes" id="UP000002875">
    <property type="component" value="Chromosome"/>
</dbReference>
<dbReference type="PANTHER" id="PTHR32026">
    <property type="entry name" value="METHYLTRANSFERASE-LIKE PROTEIN 24"/>
    <property type="match status" value="1"/>
</dbReference>
<sequence>MSNLSILIEQLKPFNCHDKLRIGSVYDGGYIMPEKTLRDADCLLSFGVSTNIDFEEHFLKLNQSVEIYMYDPFIGFREDFVRLIKRVFKKDETIIKREIKLADNPFYFVKDKGLLRQSVERAFHWIKFYKFIAQNKVFFRKIGLRNYCDSKFTNFQSIFSNDIILSKKSIVLKIDIEGDEYIVFDDLINFVTNISVILFEFHDVKNNYIELTNIIKKLKEIGLYLVHIHGNNSDVLVEGSTIPNTLELTFCKAEYCNYPEIDESKYPVNNLDAPCNPKKVDYMLDFLN</sequence>
<evidence type="ECO:0000313" key="1">
    <source>
        <dbReference type="EMBL" id="AFK03203.1"/>
    </source>
</evidence>
<gene>
    <name evidence="1" type="ordered locus">Emtol_2064</name>
</gene>